<dbReference type="Pfam" id="PF02826">
    <property type="entry name" value="2-Hacid_dh_C"/>
    <property type="match status" value="1"/>
</dbReference>
<organism evidence="2 3">
    <name type="scientific">Faecousia intestinalis</name>
    <dbReference type="NCBI Taxonomy" id="3133167"/>
    <lineage>
        <taxon>Bacteria</taxon>
        <taxon>Bacillati</taxon>
        <taxon>Bacillota</taxon>
        <taxon>Clostridia</taxon>
        <taxon>Eubacteriales</taxon>
        <taxon>Oscillospiraceae</taxon>
        <taxon>Faecousia</taxon>
    </lineage>
</organism>
<sequence length="270" mass="28068">MSKTCFLLGGDERQRWAAQALLDAGLEVRCCGVPGMPEALPAPADFVILPFPALQGERLRGTAAPERTAVFACCRRGTRVYGGGLSPLRQALLDCGAEPVELFGTEPLTTHNAVPTAEGAIALAVLHSPYRLHGAPCLVIGYGHIGRVLANKLHGLSARVTVAARRPSDRAAAEALGLEADETGRYARGLSYHFVFNTVPAPVLTQDQLAALLPGCLLVELASAPGGIPACTRTDVTRIDAPGLPGRFCPASAGAAYAAAILEQEGAFPA</sequence>
<dbReference type="SUPFAM" id="SSF51735">
    <property type="entry name" value="NAD(P)-binding Rossmann-fold domains"/>
    <property type="match status" value="1"/>
</dbReference>
<protein>
    <submittedName>
        <fullName evidence="2">NAD(P)-dependent oxidoreductase</fullName>
    </submittedName>
</protein>
<dbReference type="InterPro" id="IPR006140">
    <property type="entry name" value="D-isomer_DH_NAD-bd"/>
</dbReference>
<dbReference type="EMBL" id="JBBMFF010000224">
    <property type="protein sequence ID" value="MEQ2511318.1"/>
    <property type="molecule type" value="Genomic_DNA"/>
</dbReference>
<evidence type="ECO:0000313" key="3">
    <source>
        <dbReference type="Proteomes" id="UP001491552"/>
    </source>
</evidence>
<dbReference type="InterPro" id="IPR036291">
    <property type="entry name" value="NAD(P)-bd_dom_sf"/>
</dbReference>
<dbReference type="Proteomes" id="UP001491552">
    <property type="component" value="Unassembled WGS sequence"/>
</dbReference>
<dbReference type="Gene3D" id="3.40.50.720">
    <property type="entry name" value="NAD(P)-binding Rossmann-like Domain"/>
    <property type="match status" value="1"/>
</dbReference>
<proteinExistence type="predicted"/>
<keyword evidence="3" id="KW-1185">Reference proteome</keyword>
<gene>
    <name evidence="2" type="ORF">WMO66_08675</name>
</gene>
<accession>A0ABV1G7B4</accession>
<feature type="domain" description="D-isomer specific 2-hydroxyacid dehydrogenase NAD-binding" evidence="1">
    <location>
        <begin position="130"/>
        <end position="222"/>
    </location>
</feature>
<dbReference type="RefSeq" id="WP_349136018.1">
    <property type="nucleotide sequence ID" value="NZ_JBBMFF010000224.1"/>
</dbReference>
<reference evidence="2 3" key="1">
    <citation type="submission" date="2024-03" db="EMBL/GenBank/DDBJ databases">
        <title>Human intestinal bacterial collection.</title>
        <authorList>
            <person name="Pauvert C."/>
            <person name="Hitch T.C.A."/>
            <person name="Clavel T."/>
        </authorList>
    </citation>
    <scope>NUCLEOTIDE SEQUENCE [LARGE SCALE GENOMIC DNA]</scope>
    <source>
        <strain evidence="2 3">CLA-AA-H192</strain>
    </source>
</reference>
<comment type="caution">
    <text evidence="2">The sequence shown here is derived from an EMBL/GenBank/DDBJ whole genome shotgun (WGS) entry which is preliminary data.</text>
</comment>
<evidence type="ECO:0000259" key="1">
    <source>
        <dbReference type="Pfam" id="PF02826"/>
    </source>
</evidence>
<evidence type="ECO:0000313" key="2">
    <source>
        <dbReference type="EMBL" id="MEQ2511318.1"/>
    </source>
</evidence>
<name>A0ABV1G7B4_9FIRM</name>